<name>A0A6C0LHR8_9ZZZZ</name>
<protein>
    <submittedName>
        <fullName evidence="1">Uncharacterized protein</fullName>
    </submittedName>
</protein>
<accession>A0A6C0LHR8</accession>
<proteinExistence type="predicted"/>
<dbReference type="EMBL" id="MN740509">
    <property type="protein sequence ID" value="QHU30489.1"/>
    <property type="molecule type" value="Genomic_DNA"/>
</dbReference>
<evidence type="ECO:0000313" key="1">
    <source>
        <dbReference type="EMBL" id="QHU30489.1"/>
    </source>
</evidence>
<dbReference type="AlphaFoldDB" id="A0A6C0LHR8"/>
<reference evidence="1" key="1">
    <citation type="journal article" date="2020" name="Nature">
        <title>Giant virus diversity and host interactions through global metagenomics.</title>
        <authorList>
            <person name="Schulz F."/>
            <person name="Roux S."/>
            <person name="Paez-Espino D."/>
            <person name="Jungbluth S."/>
            <person name="Walsh D.A."/>
            <person name="Denef V.J."/>
            <person name="McMahon K.D."/>
            <person name="Konstantinidis K.T."/>
            <person name="Eloe-Fadrosh E.A."/>
            <person name="Kyrpides N.C."/>
            <person name="Woyke T."/>
        </authorList>
    </citation>
    <scope>NUCLEOTIDE SEQUENCE</scope>
    <source>
        <strain evidence="1">GVMAG-M-3300027833-19</strain>
    </source>
</reference>
<dbReference type="SUPFAM" id="SSF57997">
    <property type="entry name" value="Tropomyosin"/>
    <property type="match status" value="1"/>
</dbReference>
<organism evidence="1">
    <name type="scientific">viral metagenome</name>
    <dbReference type="NCBI Taxonomy" id="1070528"/>
    <lineage>
        <taxon>unclassified sequences</taxon>
        <taxon>metagenomes</taxon>
        <taxon>organismal metagenomes</taxon>
    </lineage>
</organism>
<sequence>MLSDEIWERSALNSWGYSTPTIHYSSNSLEQLPIATLQNVVVQEKKKLDHAKAIVQQTDNAIKATDQIIKQLDVQEQQAVNKTNQAKEVSDILKQQSAAALAFAREQERISQEAEKEAADYAQYLLTIQDPINLDVRAQQHQRQTAINQAIQDGTYDPADYPPLPVYTGNNNTAEAAARADARDVELARRGKTQEIRDEAAARRREYAATQAAIAEKKRLSLSAKNKAVQGVAQANILNQKANQSLASAQASQQQANQINQRKNMTISNSVGLQQQNQAAQQTVHNTSMTLNFGQNALNKKKATTLYVDSGETLDDDGRGDLEKKYSSIFNKDPMINQSRSAISDNIGGFTGNEPLINGGCGDRATALSIPHEMDHQNNFTGSRRRSMPFML</sequence>